<dbReference type="RefSeq" id="WP_097145537.1">
    <property type="nucleotide sequence ID" value="NZ_OBEA01000003.1"/>
</dbReference>
<dbReference type="EMBL" id="PGTD01000007">
    <property type="protein sequence ID" value="PJE31762.1"/>
    <property type="molecule type" value="Genomic_DNA"/>
</dbReference>
<dbReference type="Proteomes" id="UP000231655">
    <property type="component" value="Unassembled WGS sequence"/>
</dbReference>
<evidence type="ECO:0000313" key="2">
    <source>
        <dbReference type="EMBL" id="SNY50354.1"/>
    </source>
</evidence>
<dbReference type="EMBL" id="OBEA01000003">
    <property type="protein sequence ID" value="SNY50354.1"/>
    <property type="molecule type" value="Genomic_DNA"/>
</dbReference>
<dbReference type="AlphaFoldDB" id="A0A285IQW8"/>
<reference evidence="1 4" key="2">
    <citation type="journal article" date="2018" name="Int. J. Syst. Evol. Microbiol.">
        <title>Pseudooceanicola lipolyticus sp. nov., a marine alphaproteobacterium, reclassification of Oceanicola flagellatus as Pseudooceanicola flagellatus comb. nov. and emended description of the genus Pseudooceanicola.</title>
        <authorList>
            <person name="Huang M.-M."/>
            <person name="Guo L.-L."/>
            <person name="Wu Y.-H."/>
            <person name="Lai Q.-L."/>
            <person name="Shao Z.-Z."/>
            <person name="Wang C.-S."/>
            <person name="Wu M."/>
            <person name="Xu X.-W."/>
        </authorList>
    </citation>
    <scope>NUCLEOTIDE SEQUENCE [LARGE SCALE GENOMIC DNA]</scope>
    <source>
        <strain evidence="1 4">Ar-45</strain>
    </source>
</reference>
<reference evidence="2 3" key="1">
    <citation type="submission" date="2017-09" db="EMBL/GenBank/DDBJ databases">
        <authorList>
            <person name="Ehlers B."/>
            <person name="Leendertz F.H."/>
        </authorList>
    </citation>
    <scope>NUCLEOTIDE SEQUENCE [LARGE SCALE GENOMIC DNA]</scope>
    <source>
        <strain evidence="2 3">CGMCC 1.12662</strain>
    </source>
</reference>
<gene>
    <name evidence="1" type="ORF">CVM39_01265</name>
    <name evidence="2" type="ORF">SAMN06297129_1787</name>
</gene>
<organism evidence="2 3">
    <name type="scientific">Pseudooceanicola antarcticus</name>
    <dbReference type="NCBI Taxonomy" id="1247613"/>
    <lineage>
        <taxon>Bacteria</taxon>
        <taxon>Pseudomonadati</taxon>
        <taxon>Pseudomonadota</taxon>
        <taxon>Alphaproteobacteria</taxon>
        <taxon>Rhodobacterales</taxon>
        <taxon>Paracoccaceae</taxon>
        <taxon>Pseudooceanicola</taxon>
    </lineage>
</organism>
<keyword evidence="4" id="KW-1185">Reference proteome</keyword>
<sequence length="180" mass="19912">MTSFRQQSLSESWIGFDKIQLVLERREKNVTEQRILLPNRTAMRGENVMLLRADRSPLVLNTRFQPDALLELAGGTPYPFGAFDTLTLRTIEDGFGSMSWARWTNNAGLTCVLAFRRVDKTMRTLAANANVMDILLRNCINGDEETALAPIGADAVRFATTSTAPSAAPRMLSPLAAPRP</sequence>
<accession>A0A285IQW8</accession>
<dbReference type="Proteomes" id="UP000231702">
    <property type="component" value="Unassembled WGS sequence"/>
</dbReference>
<proteinExistence type="predicted"/>
<dbReference type="OrthoDB" id="7856340at2"/>
<protein>
    <submittedName>
        <fullName evidence="2">Uncharacterized protein</fullName>
    </submittedName>
</protein>
<evidence type="ECO:0000313" key="1">
    <source>
        <dbReference type="EMBL" id="PJE31762.1"/>
    </source>
</evidence>
<name>A0A285IQW8_9RHOB</name>
<evidence type="ECO:0000313" key="4">
    <source>
        <dbReference type="Proteomes" id="UP000231702"/>
    </source>
</evidence>
<evidence type="ECO:0000313" key="3">
    <source>
        <dbReference type="Proteomes" id="UP000231655"/>
    </source>
</evidence>